<dbReference type="SMART" id="SM00322">
    <property type="entry name" value="KH"/>
    <property type="match status" value="3"/>
</dbReference>
<dbReference type="CDD" id="cd22460">
    <property type="entry name" value="KH-I_PEPPER_rpt2_like"/>
    <property type="match status" value="1"/>
</dbReference>
<dbReference type="GeneID" id="107779259"/>
<feature type="domain" description="K Homology" evidence="4">
    <location>
        <begin position="420"/>
        <end position="490"/>
    </location>
</feature>
<dbReference type="CDD" id="cd22459">
    <property type="entry name" value="KH-I_PEPPER_rpt1_like"/>
    <property type="match status" value="1"/>
</dbReference>
<feature type="compositionally biased region" description="Basic and acidic residues" evidence="3">
    <location>
        <begin position="92"/>
        <end position="109"/>
    </location>
</feature>
<evidence type="ECO:0000256" key="3">
    <source>
        <dbReference type="SAM" id="MobiDB-lite"/>
    </source>
</evidence>
<sequence>MLTKMADENLEQPEMGNLHDTENVDNMDDAQDNNNLNGTDNGHGSDHLHDADHVHDADQVHDTVHVHDTDHVHATDNVNDTDHVQDAGNVHGTEDVHNMDNIHDSDAIHGVDNAPEETHPSEEVQVARIDSGASEEKRWPGWPGENVFRMLVPAQKVGGIIGRRGEYIKKTCEETKARIKVLDGPPGTTERAVMISAKEEPSLSIPPAMDGLLKVHKRIVDVDADSASAPPGAGRPVTTRLLVAASQAGSLIGKQGSTIKSIQDTSHCTIRVIGEEHLPAFALPDDSVVEIQGEPAGVHKAVEMIASHLRKFLVDRSVIGVFEMQMQMPNARPNQNMPPSGPSQSWAPPPSGFPANARGGPGFGPNPQYMPPPRQFDSYYPPVDMPPFEKQPRQAPPLYGRDVSMGTHGTNVQTQQSMVTKVTQNMQIPLSYADAVIGTSGSNISYIRRTSGASIAIQETRGVPGEMTVEITGSASQVQTAQQLVQNSIADAASSMQNTAAGPPSQGYNPYSQGPVYNSSSSSTGHTPGADYGSIYGSSYGY</sequence>
<dbReference type="Proteomes" id="UP000790787">
    <property type="component" value="Chromosome 19"/>
</dbReference>
<dbReference type="InterPro" id="IPR004087">
    <property type="entry name" value="KH_dom"/>
</dbReference>
<dbReference type="Gene3D" id="3.30.310.210">
    <property type="match status" value="1"/>
</dbReference>
<evidence type="ECO:0000256" key="2">
    <source>
        <dbReference type="PROSITE-ProRule" id="PRU00117"/>
    </source>
</evidence>
<dbReference type="GO" id="GO:0005634">
    <property type="term" value="C:nucleus"/>
    <property type="evidence" value="ECO:0000318"/>
    <property type="project" value="GO_Central"/>
</dbReference>
<feature type="compositionally biased region" description="Polar residues" evidence="3">
    <location>
        <begin position="496"/>
        <end position="526"/>
    </location>
</feature>
<dbReference type="SMR" id="A0A1S3YSE8"/>
<dbReference type="PaxDb" id="4097-A0A1S3YSE8"/>
<evidence type="ECO:0000256" key="1">
    <source>
        <dbReference type="ARBA" id="ARBA00022737"/>
    </source>
</evidence>
<dbReference type="GO" id="GO:0003729">
    <property type="term" value="F:mRNA binding"/>
    <property type="evidence" value="ECO:0000318"/>
    <property type="project" value="GO_Central"/>
</dbReference>
<dbReference type="RefSeq" id="XP_016455136.1">
    <property type="nucleotide sequence ID" value="XM_016599650.2"/>
</dbReference>
<evidence type="ECO:0000259" key="4">
    <source>
        <dbReference type="SMART" id="SM00322"/>
    </source>
</evidence>
<name>A0A1S3YSE8_TOBAC</name>
<feature type="compositionally biased region" description="Polar residues" evidence="3">
    <location>
        <begin position="332"/>
        <end position="346"/>
    </location>
</feature>
<reference evidence="5" key="1">
    <citation type="journal article" date="2014" name="Nat. Commun.">
        <title>The tobacco genome sequence and its comparison with those of tomato and potato.</title>
        <authorList>
            <person name="Sierro N."/>
            <person name="Battey J.N."/>
            <person name="Ouadi S."/>
            <person name="Bakaher N."/>
            <person name="Bovet L."/>
            <person name="Willig A."/>
            <person name="Goepfert S."/>
            <person name="Peitsch M.C."/>
            <person name="Ivanov N.V."/>
        </authorList>
    </citation>
    <scope>NUCLEOTIDE SEQUENCE [LARGE SCALE GENOMIC DNA]</scope>
</reference>
<gene>
    <name evidence="6" type="primary">LOC107779259</name>
</gene>
<feature type="region of interest" description="Disordered" evidence="3">
    <location>
        <begin position="330"/>
        <end position="378"/>
    </location>
</feature>
<dbReference type="STRING" id="4097.A0A1S3YSE8"/>
<dbReference type="PANTHER" id="PTHR10288">
    <property type="entry name" value="KH DOMAIN CONTAINING RNA BINDING PROTEIN"/>
    <property type="match status" value="1"/>
</dbReference>
<dbReference type="GO" id="GO:0005737">
    <property type="term" value="C:cytoplasm"/>
    <property type="evidence" value="ECO:0000318"/>
    <property type="project" value="GO_Central"/>
</dbReference>
<dbReference type="InterPro" id="IPR036612">
    <property type="entry name" value="KH_dom_type_1_sf"/>
</dbReference>
<dbReference type="PROSITE" id="PS50084">
    <property type="entry name" value="KH_TYPE_1"/>
    <property type="match status" value="3"/>
</dbReference>
<dbReference type="InterPro" id="IPR004088">
    <property type="entry name" value="KH_dom_type_1"/>
</dbReference>
<keyword evidence="5" id="KW-1185">Reference proteome</keyword>
<feature type="compositionally biased region" description="Basic and acidic residues" evidence="3">
    <location>
        <begin position="74"/>
        <end position="85"/>
    </location>
</feature>
<proteinExistence type="predicted"/>
<dbReference type="CDD" id="cd22461">
    <property type="entry name" value="KH-I_PEPPER_like_rpt3"/>
    <property type="match status" value="1"/>
</dbReference>
<dbReference type="KEGG" id="nta:107779259"/>
<dbReference type="RefSeq" id="XP_016455136.1">
    <property type="nucleotide sequence ID" value="XM_016599650.1"/>
</dbReference>
<feature type="domain" description="K Homology" evidence="4">
    <location>
        <begin position="235"/>
        <end position="310"/>
    </location>
</feature>
<dbReference type="AlphaFoldDB" id="A0A1S3YSE8"/>
<keyword evidence="1" id="KW-0677">Repeat</keyword>
<evidence type="ECO:0000313" key="5">
    <source>
        <dbReference type="Proteomes" id="UP000790787"/>
    </source>
</evidence>
<organism evidence="5 6">
    <name type="scientific">Nicotiana tabacum</name>
    <name type="common">Common tobacco</name>
    <dbReference type="NCBI Taxonomy" id="4097"/>
    <lineage>
        <taxon>Eukaryota</taxon>
        <taxon>Viridiplantae</taxon>
        <taxon>Streptophyta</taxon>
        <taxon>Embryophyta</taxon>
        <taxon>Tracheophyta</taxon>
        <taxon>Spermatophyta</taxon>
        <taxon>Magnoliopsida</taxon>
        <taxon>eudicotyledons</taxon>
        <taxon>Gunneridae</taxon>
        <taxon>Pentapetalae</taxon>
        <taxon>asterids</taxon>
        <taxon>lamiids</taxon>
        <taxon>Solanales</taxon>
        <taxon>Solanaceae</taxon>
        <taxon>Nicotianoideae</taxon>
        <taxon>Nicotianeae</taxon>
        <taxon>Nicotiana</taxon>
    </lineage>
</organism>
<keyword evidence="2" id="KW-0694">RNA-binding</keyword>
<feature type="domain" description="K Homology" evidence="4">
    <location>
        <begin position="144"/>
        <end position="224"/>
    </location>
</feature>
<accession>A0A1S3YSE8</accession>
<reference evidence="6" key="2">
    <citation type="submission" date="2025-08" db="UniProtKB">
        <authorList>
            <consortium name="RefSeq"/>
        </authorList>
    </citation>
    <scope>IDENTIFICATION</scope>
    <source>
        <tissue evidence="6">Leaf</tissue>
    </source>
</reference>
<feature type="region of interest" description="Disordered" evidence="3">
    <location>
        <begin position="496"/>
        <end position="530"/>
    </location>
</feature>
<evidence type="ECO:0000313" key="6">
    <source>
        <dbReference type="RefSeq" id="XP_016455136.1"/>
    </source>
</evidence>
<feature type="region of interest" description="Disordered" evidence="3">
    <location>
        <begin position="74"/>
        <end position="123"/>
    </location>
</feature>
<dbReference type="SUPFAM" id="SSF54791">
    <property type="entry name" value="Eukaryotic type KH-domain (KH-domain type I)"/>
    <property type="match status" value="3"/>
</dbReference>
<dbReference type="OrthoDB" id="442947at2759"/>
<dbReference type="Gene3D" id="3.30.1370.10">
    <property type="entry name" value="K Homology domain, type 1"/>
    <property type="match status" value="1"/>
</dbReference>
<feature type="compositionally biased region" description="Polar residues" evidence="3">
    <location>
        <begin position="32"/>
        <end position="42"/>
    </location>
</feature>
<dbReference type="Pfam" id="PF00013">
    <property type="entry name" value="KH_1"/>
    <property type="match status" value="3"/>
</dbReference>
<feature type="region of interest" description="Disordered" evidence="3">
    <location>
        <begin position="1"/>
        <end position="50"/>
    </location>
</feature>
<protein>
    <submittedName>
        <fullName evidence="6">Flowering locus K homology domain isoform X1</fullName>
    </submittedName>
    <submittedName>
        <fullName evidence="6">LOW QUALITY PROTEIN: flowering locus K homology domain</fullName>
    </submittedName>
</protein>